<dbReference type="KEGG" id="smen:SAMEA4412692_2155"/>
<dbReference type="InterPro" id="IPR036890">
    <property type="entry name" value="HATPase_C_sf"/>
</dbReference>
<feature type="transmembrane region" description="Helical" evidence="1">
    <location>
        <begin position="6"/>
        <end position="24"/>
    </location>
</feature>
<name>A0A239T0J0_9STRE</name>
<feature type="transmembrane region" description="Helical" evidence="1">
    <location>
        <begin position="114"/>
        <end position="138"/>
    </location>
</feature>
<dbReference type="Proteomes" id="UP000215185">
    <property type="component" value="Chromosome 1"/>
</dbReference>
<evidence type="ECO:0000259" key="2">
    <source>
        <dbReference type="Pfam" id="PF14501"/>
    </source>
</evidence>
<evidence type="ECO:0000313" key="4">
    <source>
        <dbReference type="Proteomes" id="UP000215185"/>
    </source>
</evidence>
<feature type="transmembrane region" description="Helical" evidence="1">
    <location>
        <begin position="87"/>
        <end position="108"/>
    </location>
</feature>
<accession>A0A239T0J0</accession>
<feature type="transmembrane region" description="Helical" evidence="1">
    <location>
        <begin position="61"/>
        <end position="80"/>
    </location>
</feature>
<dbReference type="OrthoDB" id="1652078at2"/>
<dbReference type="Pfam" id="PF14501">
    <property type="entry name" value="HATPase_c_5"/>
    <property type="match status" value="1"/>
</dbReference>
<evidence type="ECO:0000256" key="1">
    <source>
        <dbReference type="SAM" id="Phobius"/>
    </source>
</evidence>
<dbReference type="GO" id="GO:0016301">
    <property type="term" value="F:kinase activity"/>
    <property type="evidence" value="ECO:0007669"/>
    <property type="project" value="UniProtKB-KW"/>
</dbReference>
<sequence>MNIFLTSIGIITLFIFQSFVTWAYLQHFFIIRTSKFKFFCFIFFIFFIARTSITINTGTFIDFKLLSLLTTFLVIFYFLSGSLSKKLFHYFFLFFLFLVQDKIVTLSFQSSLKTHFVIIVLSFQFLLTLLSLLLVFWLQHFKIANLVGLSPIEYAVLTITPCVSTMLLLHNFSFTLLEEFWLDSSLLLINITIIVLYNYLGEKNNKIKNAQIIQDENNFADEIIKQEKELSIFRHDLKNIISAIDLYADNHDYVNIKGITRELLGQKVFSRKITGCIPVDAILNQKIARMKQANIQYHLDLQIPYDLTLSSIAIDVCAILGNILDNAIEEVIRNQSQYPIDIVFRFKNKQLVFKVSNPIQKANIDIKYDGSMLSAKSPKRTGIGLKSVNDRIIKLNGYLNISTDSNFFNVLIMIPIVE</sequence>
<dbReference type="RefSeq" id="WP_018374131.1">
    <property type="nucleotide sequence ID" value="NZ_LT906439.1"/>
</dbReference>
<feature type="transmembrane region" description="Helical" evidence="1">
    <location>
        <begin position="180"/>
        <end position="200"/>
    </location>
</feature>
<keyword evidence="4" id="KW-1185">Reference proteome</keyword>
<gene>
    <name evidence="3" type="ORF">SAMEA4412692_02155</name>
</gene>
<evidence type="ECO:0000313" key="3">
    <source>
        <dbReference type="EMBL" id="SNU91106.1"/>
    </source>
</evidence>
<keyword evidence="1" id="KW-0812">Transmembrane</keyword>
<dbReference type="SUPFAM" id="SSF55874">
    <property type="entry name" value="ATPase domain of HSP90 chaperone/DNA topoisomerase II/histidine kinase"/>
    <property type="match status" value="1"/>
</dbReference>
<keyword evidence="1" id="KW-0472">Membrane</keyword>
<reference evidence="3 4" key="1">
    <citation type="submission" date="2017-06" db="EMBL/GenBank/DDBJ databases">
        <authorList>
            <consortium name="Pathogen Informatics"/>
        </authorList>
    </citation>
    <scope>NUCLEOTIDE SEQUENCE [LARGE SCALE GENOMIC DNA]</scope>
    <source>
        <strain evidence="3 4">NCTC13788</strain>
    </source>
</reference>
<proteinExistence type="predicted"/>
<dbReference type="PANTHER" id="PTHR40448">
    <property type="entry name" value="TWO-COMPONENT SENSOR HISTIDINE KINASE"/>
    <property type="match status" value="1"/>
</dbReference>
<dbReference type="STRING" id="1123308.GCA_000380085_01599"/>
<feature type="domain" description="Sensor histidine kinase NatK-like C-terminal" evidence="2">
    <location>
        <begin position="314"/>
        <end position="415"/>
    </location>
</feature>
<organism evidence="3 4">
    <name type="scientific">Streptococcus merionis</name>
    <dbReference type="NCBI Taxonomy" id="400065"/>
    <lineage>
        <taxon>Bacteria</taxon>
        <taxon>Bacillati</taxon>
        <taxon>Bacillota</taxon>
        <taxon>Bacilli</taxon>
        <taxon>Lactobacillales</taxon>
        <taxon>Streptococcaceae</taxon>
        <taxon>Streptococcus</taxon>
    </lineage>
</organism>
<dbReference type="InterPro" id="IPR032834">
    <property type="entry name" value="NatK-like_C"/>
</dbReference>
<keyword evidence="1" id="KW-1133">Transmembrane helix</keyword>
<dbReference type="AlphaFoldDB" id="A0A239T0J0"/>
<dbReference type="PANTHER" id="PTHR40448:SF1">
    <property type="entry name" value="TWO-COMPONENT SENSOR HISTIDINE KINASE"/>
    <property type="match status" value="1"/>
</dbReference>
<protein>
    <submittedName>
        <fullName evidence="3">Sensor histidine kinase</fullName>
    </submittedName>
</protein>
<feature type="transmembrane region" description="Helical" evidence="1">
    <location>
        <begin position="154"/>
        <end position="174"/>
    </location>
</feature>
<keyword evidence="3" id="KW-0808">Transferase</keyword>
<dbReference type="EMBL" id="LT906439">
    <property type="protein sequence ID" value="SNU91106.1"/>
    <property type="molecule type" value="Genomic_DNA"/>
</dbReference>
<feature type="transmembrane region" description="Helical" evidence="1">
    <location>
        <begin position="36"/>
        <end position="55"/>
    </location>
</feature>
<dbReference type="Gene3D" id="3.30.565.10">
    <property type="entry name" value="Histidine kinase-like ATPase, C-terminal domain"/>
    <property type="match status" value="1"/>
</dbReference>
<dbReference type="GO" id="GO:0042802">
    <property type="term" value="F:identical protein binding"/>
    <property type="evidence" value="ECO:0007669"/>
    <property type="project" value="TreeGrafter"/>
</dbReference>
<keyword evidence="3" id="KW-0418">Kinase</keyword>